<organism evidence="1 2">
    <name type="scientific">Mariniradius saccharolyticus AK6</name>
    <dbReference type="NCBI Taxonomy" id="1239962"/>
    <lineage>
        <taxon>Bacteria</taxon>
        <taxon>Pseudomonadati</taxon>
        <taxon>Bacteroidota</taxon>
        <taxon>Cytophagia</taxon>
        <taxon>Cytophagales</taxon>
        <taxon>Cyclobacteriaceae</taxon>
        <taxon>Mariniradius</taxon>
    </lineage>
</organism>
<reference evidence="1" key="1">
    <citation type="submission" date="2013-01" db="EMBL/GenBank/DDBJ databases">
        <title>Genome assembly of Mariniradius saccharolyticus AK6.</title>
        <authorList>
            <person name="Vaidya B."/>
            <person name="Khatri I."/>
            <person name="Tanuku N.R.S."/>
            <person name="Subramanian S."/>
            <person name="Pinnaka A."/>
        </authorList>
    </citation>
    <scope>NUCLEOTIDE SEQUENCE [LARGE SCALE GENOMIC DNA]</scope>
    <source>
        <strain evidence="1">AK6</strain>
    </source>
</reference>
<dbReference type="InParanoid" id="M7XD56"/>
<accession>M7XD56</accession>
<proteinExistence type="predicted"/>
<dbReference type="Proteomes" id="UP000010953">
    <property type="component" value="Unassembled WGS sequence"/>
</dbReference>
<dbReference type="STRING" id="1239962.C943_00128"/>
<keyword evidence="2" id="KW-1185">Reference proteome</keyword>
<evidence type="ECO:0008006" key="3">
    <source>
        <dbReference type="Google" id="ProtNLM"/>
    </source>
</evidence>
<comment type="caution">
    <text evidence="1">The sequence shown here is derived from an EMBL/GenBank/DDBJ whole genome shotgun (WGS) entry which is preliminary data.</text>
</comment>
<protein>
    <recommendedName>
        <fullName evidence="3">FeoB-associated Cys-rich membrane protein</fullName>
    </recommendedName>
</protein>
<dbReference type="AlphaFoldDB" id="M7XD56"/>
<dbReference type="EMBL" id="AMZY02000001">
    <property type="protein sequence ID" value="EMS35355.1"/>
    <property type="molecule type" value="Genomic_DNA"/>
</dbReference>
<evidence type="ECO:0000313" key="2">
    <source>
        <dbReference type="Proteomes" id="UP000010953"/>
    </source>
</evidence>
<evidence type="ECO:0000313" key="1">
    <source>
        <dbReference type="EMBL" id="EMS35355.1"/>
    </source>
</evidence>
<sequence>MWQEIIVFGLFATVLGTWAWRKISPKPKAKSNCGCDKCGS</sequence>
<gene>
    <name evidence="1" type="ORF">C943_00128</name>
</gene>
<name>M7XD56_9BACT</name>